<comment type="caution">
    <text evidence="1">The sequence shown here is derived from an EMBL/GenBank/DDBJ whole genome shotgun (WGS) entry which is preliminary data.</text>
</comment>
<evidence type="ECO:0000313" key="2">
    <source>
        <dbReference type="Proteomes" id="UP001231649"/>
    </source>
</evidence>
<keyword evidence="2" id="KW-1185">Reference proteome</keyword>
<organism evidence="1 2">
    <name type="scientific">Mythimna loreyi</name>
    <dbReference type="NCBI Taxonomy" id="667449"/>
    <lineage>
        <taxon>Eukaryota</taxon>
        <taxon>Metazoa</taxon>
        <taxon>Ecdysozoa</taxon>
        <taxon>Arthropoda</taxon>
        <taxon>Hexapoda</taxon>
        <taxon>Insecta</taxon>
        <taxon>Pterygota</taxon>
        <taxon>Neoptera</taxon>
        <taxon>Endopterygota</taxon>
        <taxon>Lepidoptera</taxon>
        <taxon>Glossata</taxon>
        <taxon>Ditrysia</taxon>
        <taxon>Noctuoidea</taxon>
        <taxon>Noctuidae</taxon>
        <taxon>Noctuinae</taxon>
        <taxon>Hadenini</taxon>
        <taxon>Mythimna</taxon>
    </lineage>
</organism>
<evidence type="ECO:0000313" key="1">
    <source>
        <dbReference type="EMBL" id="KAJ8736008.1"/>
    </source>
</evidence>
<proteinExistence type="predicted"/>
<protein>
    <submittedName>
        <fullName evidence="1">Uncharacterized protein</fullName>
    </submittedName>
</protein>
<name>A0ACC2RA41_9NEOP</name>
<dbReference type="EMBL" id="CM056778">
    <property type="protein sequence ID" value="KAJ8736008.1"/>
    <property type="molecule type" value="Genomic_DNA"/>
</dbReference>
<gene>
    <name evidence="1" type="ORF">PYW08_006664</name>
</gene>
<accession>A0ACC2RA41</accession>
<reference evidence="1" key="1">
    <citation type="submission" date="2023-03" db="EMBL/GenBank/DDBJ databases">
        <title>Chromosome-level genomes of two armyworms, Mythimna separata and Mythimna loreyi, provide insights into the biosynthesis and reception of sex pheromones.</title>
        <authorList>
            <person name="Zhao H."/>
        </authorList>
    </citation>
    <scope>NUCLEOTIDE SEQUENCE</scope>
    <source>
        <strain evidence="1">BeijingLab</strain>
    </source>
</reference>
<sequence>MDTPFTNTQPHQIGHKNIRRNNPMQALKGLVNLEFIFNTVETSLSNNIFISLLKEQFRPRQKQSYFSAQGILKRSLHSKYLIFKTTTYFTTFRVLRYAKHIIIINNFVMKTNHSNTVFIRQNRQTWLIGQGAKLN</sequence>
<dbReference type="Proteomes" id="UP001231649">
    <property type="component" value="Chromosome 2"/>
</dbReference>